<dbReference type="GO" id="GO:0043571">
    <property type="term" value="P:maintenance of CRISPR repeat elements"/>
    <property type="evidence" value="ECO:0007669"/>
    <property type="project" value="UniProtKB-UniRule"/>
</dbReference>
<dbReference type="InterPro" id="IPR019856">
    <property type="entry name" value="CRISPR-assoc_Cas1_DVULG"/>
</dbReference>
<name>A0A069SKD2_PHOVU</name>
<keyword evidence="2 10" id="KW-0479">Metal-binding</keyword>
<keyword evidence="6 10" id="KW-0051">Antiviral defense</keyword>
<evidence type="ECO:0000256" key="5">
    <source>
        <dbReference type="ARBA" id="ARBA00022842"/>
    </source>
</evidence>
<proteinExistence type="inferred from homology"/>
<dbReference type="Gene3D" id="3.100.10.20">
    <property type="entry name" value="CRISPR-associated endonuclease Cas1, N-terminal domain"/>
    <property type="match status" value="1"/>
</dbReference>
<comment type="similarity">
    <text evidence="10">Belongs to the CRISPR-associated endonuclease Cas1 family.</text>
</comment>
<evidence type="ECO:0000256" key="10">
    <source>
        <dbReference type="HAMAP-Rule" id="MF_01470"/>
    </source>
</evidence>
<dbReference type="GO" id="GO:0051607">
    <property type="term" value="P:defense response to virus"/>
    <property type="evidence" value="ECO:0007669"/>
    <property type="project" value="UniProtKB-UniRule"/>
</dbReference>
<evidence type="ECO:0000256" key="7">
    <source>
        <dbReference type="ARBA" id="ARBA00023125"/>
    </source>
</evidence>
<dbReference type="InterPro" id="IPR042206">
    <property type="entry name" value="CRISPR-assoc_Cas1_C"/>
</dbReference>
<evidence type="ECO:0000256" key="3">
    <source>
        <dbReference type="ARBA" id="ARBA00022759"/>
    </source>
</evidence>
<keyword evidence="1 10" id="KW-0540">Nuclease</keyword>
<dbReference type="NCBIfam" id="TIGR03640">
    <property type="entry name" value="cas1_DVULG"/>
    <property type="match status" value="1"/>
</dbReference>
<keyword evidence="5 10" id="KW-0460">Magnesium</keyword>
<dbReference type="InterPro" id="IPR050646">
    <property type="entry name" value="Cas1"/>
</dbReference>
<evidence type="ECO:0000256" key="9">
    <source>
        <dbReference type="ARBA" id="ARBA00038592"/>
    </source>
</evidence>
<dbReference type="InterPro" id="IPR002729">
    <property type="entry name" value="CRISPR-assoc_Cas1"/>
</dbReference>
<dbReference type="AlphaFoldDB" id="A0A069SKD2"/>
<dbReference type="InterPro" id="IPR042211">
    <property type="entry name" value="CRISPR-assoc_Cas1_N"/>
</dbReference>
<dbReference type="PATRIC" id="fig|1339352.3.peg.1546"/>
<dbReference type="HAMAP" id="MF_01470">
    <property type="entry name" value="Cas1"/>
    <property type="match status" value="1"/>
</dbReference>
<dbReference type="NCBIfam" id="TIGR00287">
    <property type="entry name" value="cas1"/>
    <property type="match status" value="1"/>
</dbReference>
<dbReference type="GO" id="GO:0016787">
    <property type="term" value="F:hydrolase activity"/>
    <property type="evidence" value="ECO:0007669"/>
    <property type="project" value="UniProtKB-KW"/>
</dbReference>
<reference evidence="11 12" key="1">
    <citation type="submission" date="2014-04" db="EMBL/GenBank/DDBJ databases">
        <authorList>
            <person name="Sears C."/>
            <person name="Carroll K."/>
            <person name="Sack B.R."/>
            <person name="Qadri F."/>
            <person name="Myers L.L."/>
            <person name="Chung G.-T."/>
            <person name="Escheverria P."/>
            <person name="Fraser C.M."/>
            <person name="Sadzewicz L."/>
            <person name="Shefchek K.A."/>
            <person name="Tallon L."/>
            <person name="Das S.P."/>
            <person name="Daugherty S."/>
            <person name="Mongodin E.F."/>
        </authorList>
    </citation>
    <scope>NUCLEOTIDE SEQUENCE [LARGE SCALE GENOMIC DNA]</scope>
    <source>
        <strain evidence="11 12">3975 RP4</strain>
    </source>
</reference>
<dbReference type="EC" id="3.1.-.-" evidence="10"/>
<comment type="caution">
    <text evidence="11">The sequence shown here is derived from an EMBL/GenBank/DDBJ whole genome shotgun (WGS) entry which is preliminary data.</text>
</comment>
<comment type="function">
    <text evidence="10">CRISPR (clustered regularly interspaced short palindromic repeat), is an adaptive immune system that provides protection against mobile genetic elements (viruses, transposable elements and conjugative plasmids). CRISPR clusters contain spacers, sequences complementary to antecedent mobile elements, and target invading nucleic acids. CRISPR clusters are transcribed and processed into CRISPR RNA (crRNA). Acts as a dsDNA endonuclease. Involved in the integration of spacer DNA into the CRISPR cassette.</text>
</comment>
<organism evidence="11 12">
    <name type="scientific">Phocaeicola vulgatus str. 3975 RP4</name>
    <dbReference type="NCBI Taxonomy" id="1339352"/>
    <lineage>
        <taxon>Bacteria</taxon>
        <taxon>Pseudomonadati</taxon>
        <taxon>Bacteroidota</taxon>
        <taxon>Bacteroidia</taxon>
        <taxon>Bacteroidales</taxon>
        <taxon>Bacteroidaceae</taxon>
        <taxon>Phocaeicola</taxon>
    </lineage>
</organism>
<evidence type="ECO:0000256" key="2">
    <source>
        <dbReference type="ARBA" id="ARBA00022723"/>
    </source>
</evidence>
<evidence type="ECO:0000313" key="12">
    <source>
        <dbReference type="Proteomes" id="UP000027661"/>
    </source>
</evidence>
<dbReference type="GO" id="GO:0003677">
    <property type="term" value="F:DNA binding"/>
    <property type="evidence" value="ECO:0007669"/>
    <property type="project" value="UniProtKB-KW"/>
</dbReference>
<evidence type="ECO:0000256" key="6">
    <source>
        <dbReference type="ARBA" id="ARBA00023118"/>
    </source>
</evidence>
<keyword evidence="3 10" id="KW-0255">Endonuclease</keyword>
<feature type="binding site" evidence="10">
    <location>
        <position position="246"/>
    </location>
    <ligand>
        <name>Mn(2+)</name>
        <dbReference type="ChEBI" id="CHEBI:29035"/>
    </ligand>
</feature>
<evidence type="ECO:0000256" key="8">
    <source>
        <dbReference type="ARBA" id="ARBA00023211"/>
    </source>
</evidence>
<comment type="cofactor">
    <cofactor evidence="10">
        <name>Mg(2+)</name>
        <dbReference type="ChEBI" id="CHEBI:18420"/>
    </cofactor>
    <cofactor evidence="10">
        <name>Mn(2+)</name>
        <dbReference type="ChEBI" id="CHEBI:29035"/>
    </cofactor>
</comment>
<feature type="binding site" evidence="10">
    <location>
        <position position="163"/>
    </location>
    <ligand>
        <name>Mn(2+)</name>
        <dbReference type="ChEBI" id="CHEBI:29035"/>
    </ligand>
</feature>
<dbReference type="GO" id="GO:0046872">
    <property type="term" value="F:metal ion binding"/>
    <property type="evidence" value="ECO:0007669"/>
    <property type="project" value="UniProtKB-UniRule"/>
</dbReference>
<protein>
    <recommendedName>
        <fullName evidence="10">CRISPR-associated endonuclease Cas1</fullName>
        <ecNumber evidence="10">3.1.-.-</ecNumber>
    </recommendedName>
</protein>
<accession>A0A069SKD2</accession>
<comment type="subunit">
    <text evidence="9 10">Homodimer, forms a heterotetramer with a Cas2 homodimer.</text>
</comment>
<keyword evidence="4 10" id="KW-0378">Hydrolase</keyword>
<dbReference type="Gene3D" id="1.20.120.920">
    <property type="entry name" value="CRISPR-associated endonuclease Cas1, C-terminal domain"/>
    <property type="match status" value="1"/>
</dbReference>
<dbReference type="PANTHER" id="PTHR34353">
    <property type="entry name" value="CRISPR-ASSOCIATED ENDONUCLEASE CAS1 1"/>
    <property type="match status" value="1"/>
</dbReference>
<evidence type="ECO:0000256" key="4">
    <source>
        <dbReference type="ARBA" id="ARBA00022801"/>
    </source>
</evidence>
<dbReference type="Proteomes" id="UP000027661">
    <property type="component" value="Unassembled WGS sequence"/>
</dbReference>
<dbReference type="Pfam" id="PF01867">
    <property type="entry name" value="Cas_Cas1"/>
    <property type="match status" value="1"/>
</dbReference>
<feature type="binding site" evidence="10">
    <location>
        <position position="231"/>
    </location>
    <ligand>
        <name>Mn(2+)</name>
        <dbReference type="ChEBI" id="CHEBI:29035"/>
    </ligand>
</feature>
<dbReference type="PANTHER" id="PTHR34353:SF2">
    <property type="entry name" value="CRISPR-ASSOCIATED ENDONUCLEASE CAS1 1"/>
    <property type="match status" value="1"/>
</dbReference>
<keyword evidence="7 10" id="KW-0238">DNA-binding</keyword>
<gene>
    <name evidence="10" type="primary">cas1</name>
    <name evidence="11" type="ORF">M099_1593</name>
</gene>
<dbReference type="RefSeq" id="WP_005852930.1">
    <property type="nucleotide sequence ID" value="NZ_JNHM01000019.1"/>
</dbReference>
<dbReference type="GO" id="GO:0004520">
    <property type="term" value="F:DNA endonuclease activity"/>
    <property type="evidence" value="ECO:0007669"/>
    <property type="project" value="InterPro"/>
</dbReference>
<evidence type="ECO:0000256" key="1">
    <source>
        <dbReference type="ARBA" id="ARBA00022722"/>
    </source>
</evidence>
<evidence type="ECO:0000313" key="11">
    <source>
        <dbReference type="EMBL" id="KDS54909.1"/>
    </source>
</evidence>
<sequence>MRKLLNTLYVTTPEAYLSKDGLNVVISVQQEEVFRIPVINIEGIVTFGYMGASPGVMKLCSDNGISLTFLSPQGRFISRVQGATKGNVLLRKKQYQLSDDASWSLHVVRLMIGGKIQNYRNILRRYIRDYGENEDINRAVQVLERAKRDALKAQDKTELIGYEGMASNAYFEVLPILILNQKTDFPFHGRNRRPPKDAVNAMLSFAYTLIANDVAAALETVGLDPYVGFLHTLRPGRTSLALDMMEELRAYLGDRFILSLINKRQISVKDFLFQGDNGVVMTDKGKKTFITAWQARKREVIIHPYLNEKVEIGLLPYVQAMLMARYIRQDIDDYPVFLIK</sequence>
<dbReference type="EMBL" id="JNHM01000019">
    <property type="protein sequence ID" value="KDS54909.1"/>
    <property type="molecule type" value="Genomic_DNA"/>
</dbReference>
<keyword evidence="8 10" id="KW-0464">Manganese</keyword>